<gene>
    <name evidence="2" type="ORF">D4T97_008530</name>
</gene>
<keyword evidence="1" id="KW-0472">Membrane</keyword>
<keyword evidence="1" id="KW-1133">Transmembrane helix</keyword>
<dbReference type="OrthoDB" id="2930674at2"/>
<evidence type="ECO:0000256" key="1">
    <source>
        <dbReference type="SAM" id="Phobius"/>
    </source>
</evidence>
<feature type="transmembrane region" description="Helical" evidence="1">
    <location>
        <begin position="63"/>
        <end position="80"/>
    </location>
</feature>
<organism evidence="2 3">
    <name type="scientific">Siminovitchia acidinfaciens</name>
    <dbReference type="NCBI Taxonomy" id="2321395"/>
    <lineage>
        <taxon>Bacteria</taxon>
        <taxon>Bacillati</taxon>
        <taxon>Bacillota</taxon>
        <taxon>Bacilli</taxon>
        <taxon>Bacillales</taxon>
        <taxon>Bacillaceae</taxon>
        <taxon>Siminovitchia</taxon>
    </lineage>
</organism>
<evidence type="ECO:0000313" key="3">
    <source>
        <dbReference type="Proteomes" id="UP000287156"/>
    </source>
</evidence>
<name>A0A429Y2V3_9BACI</name>
<dbReference type="EMBL" id="QYTV02000003">
    <property type="protein sequence ID" value="RST75582.1"/>
    <property type="molecule type" value="Genomic_DNA"/>
</dbReference>
<dbReference type="NCBIfam" id="NF041644">
    <property type="entry name" value="CBO0543_fam"/>
    <property type="match status" value="1"/>
</dbReference>
<reference evidence="2" key="1">
    <citation type="submission" date="2018-12" db="EMBL/GenBank/DDBJ databases">
        <authorList>
            <person name="Sun L."/>
            <person name="Chen Z."/>
        </authorList>
    </citation>
    <scope>NUCLEOTIDE SEQUENCE [LARGE SCALE GENOMIC DNA]</scope>
    <source>
        <strain evidence="2">3-2-2</strain>
    </source>
</reference>
<evidence type="ECO:0008006" key="4">
    <source>
        <dbReference type="Google" id="ProtNLM"/>
    </source>
</evidence>
<feature type="transmembrane region" description="Helical" evidence="1">
    <location>
        <begin position="32"/>
        <end position="51"/>
    </location>
</feature>
<accession>A0A429Y2V3</accession>
<proteinExistence type="predicted"/>
<keyword evidence="1" id="KW-0812">Transmembrane</keyword>
<comment type="caution">
    <text evidence="2">The sequence shown here is derived from an EMBL/GenBank/DDBJ whole genome shotgun (WGS) entry which is preliminary data.</text>
</comment>
<feature type="transmembrane region" description="Helical" evidence="1">
    <location>
        <begin position="92"/>
        <end position="112"/>
    </location>
</feature>
<dbReference type="Proteomes" id="UP000287156">
    <property type="component" value="Unassembled WGS sequence"/>
</dbReference>
<sequence>MIFATLLGTYLDLYFTGIGMYSFPNRPFGDVFSIHIIFNLVALPIFTWIFLYTARLMARQERLLFVLFLSMAGPLLEIISESQGFFVHSAEWRHWYSFFGYFFFLLAVWLVFKRTNGQRSKSTI</sequence>
<protein>
    <recommendedName>
        <fullName evidence="4">Group-specific protein</fullName>
    </recommendedName>
</protein>
<keyword evidence="3" id="KW-1185">Reference proteome</keyword>
<evidence type="ECO:0000313" key="2">
    <source>
        <dbReference type="EMBL" id="RST75582.1"/>
    </source>
</evidence>
<dbReference type="InterPro" id="IPR048147">
    <property type="entry name" value="CBO0543-like"/>
</dbReference>
<dbReference type="AlphaFoldDB" id="A0A429Y2V3"/>